<dbReference type="GO" id="GO:0004674">
    <property type="term" value="F:protein serine/threonine kinase activity"/>
    <property type="evidence" value="ECO:0007669"/>
    <property type="project" value="TreeGrafter"/>
</dbReference>
<dbReference type="Gene3D" id="3.40.50.1010">
    <property type="entry name" value="5'-nuclease"/>
    <property type="match status" value="1"/>
</dbReference>
<evidence type="ECO:0000313" key="3">
    <source>
        <dbReference type="Proteomes" id="UP000004925"/>
    </source>
</evidence>
<accession>A0A0M1VWF8</accession>
<dbReference type="SUPFAM" id="SSF56112">
    <property type="entry name" value="Protein kinase-like (PK-like)"/>
    <property type="match status" value="1"/>
</dbReference>
<dbReference type="Proteomes" id="UP000004925">
    <property type="component" value="Unassembled WGS sequence"/>
</dbReference>
<dbReference type="NCBIfam" id="NF041770">
    <property type="entry name" value="CFI_box_CTERM"/>
    <property type="match status" value="1"/>
</dbReference>
<name>A0A0M1VWF8_FUSVC</name>
<dbReference type="PANTHER" id="PTHR44167">
    <property type="entry name" value="OVARIAN-SPECIFIC SERINE/THREONINE-PROTEIN KINASE LOK-RELATED"/>
    <property type="match status" value="1"/>
</dbReference>
<dbReference type="InterPro" id="IPR000719">
    <property type="entry name" value="Prot_kinase_dom"/>
</dbReference>
<dbReference type="Gene3D" id="1.10.510.10">
    <property type="entry name" value="Transferase(Phosphotransferase) domain 1"/>
    <property type="match status" value="1"/>
</dbReference>
<gene>
    <name evidence="2" type="ORF">FSCG_01751</name>
</gene>
<dbReference type="PANTHER" id="PTHR44167:SF18">
    <property type="entry name" value="PROTEIN KINASE DOMAIN-CONTAINING PROTEIN"/>
    <property type="match status" value="1"/>
</dbReference>
<dbReference type="SMART" id="SM00220">
    <property type="entry name" value="S_TKc"/>
    <property type="match status" value="1"/>
</dbReference>
<dbReference type="EMBL" id="ACDE02000023">
    <property type="protein sequence ID" value="EEO41038.2"/>
    <property type="molecule type" value="Genomic_DNA"/>
</dbReference>
<dbReference type="AlphaFoldDB" id="A0A0M1VWF8"/>
<dbReference type="InterPro" id="IPR049886">
    <property type="entry name" value="CFI_box_CTERM_dom"/>
</dbReference>
<protein>
    <recommendedName>
        <fullName evidence="1">Protein kinase domain-containing protein</fullName>
    </recommendedName>
</protein>
<dbReference type="RefSeq" id="WP_008796583.1">
    <property type="nucleotide sequence ID" value="NZ_KQ235738.1"/>
</dbReference>
<dbReference type="Pfam" id="PF13638">
    <property type="entry name" value="PIN_4"/>
    <property type="match status" value="1"/>
</dbReference>
<dbReference type="GO" id="GO:0005737">
    <property type="term" value="C:cytoplasm"/>
    <property type="evidence" value="ECO:0007669"/>
    <property type="project" value="TreeGrafter"/>
</dbReference>
<proteinExistence type="predicted"/>
<dbReference type="PROSITE" id="PS50011">
    <property type="entry name" value="PROTEIN_KINASE_DOM"/>
    <property type="match status" value="1"/>
</dbReference>
<organism evidence="2 3">
    <name type="scientific">Fusobacterium vincentii 4_1_13</name>
    <dbReference type="NCBI Taxonomy" id="469606"/>
    <lineage>
        <taxon>Bacteria</taxon>
        <taxon>Fusobacteriati</taxon>
        <taxon>Fusobacteriota</taxon>
        <taxon>Fusobacteriia</taxon>
        <taxon>Fusobacteriales</taxon>
        <taxon>Fusobacteriaceae</taxon>
        <taxon>Fusobacterium</taxon>
    </lineage>
</organism>
<dbReference type="GO" id="GO:0005524">
    <property type="term" value="F:ATP binding"/>
    <property type="evidence" value="ECO:0007669"/>
    <property type="project" value="InterPro"/>
</dbReference>
<dbReference type="InterPro" id="IPR002716">
    <property type="entry name" value="PIN_dom"/>
</dbReference>
<dbReference type="Pfam" id="PF00069">
    <property type="entry name" value="Pkinase"/>
    <property type="match status" value="1"/>
</dbReference>
<sequence>MAFETNQIEKENKARSMLEEYVKEWKIFIDTCSILHIDINKFWMNIYPLLEKYNKKIIVPLRVIEELEKHKENISNANLSKRAKEALISLEYLRKKDLLEIRGETNDNFSDNVFQVVFTKFRMNYKLLLITQDNDLSKDIDSLNNNKSVKANPVNVKRINQYGFLSDYSWNTKNNKFIPKVNIDEEIDEEEIFQISKKVTKIEDSKQSISYIPKENESVYTVDGTAISLIDKVAAGGEGIIYTTNTPYVAKIYKKENNTRRKYEKIKLMLSKRIKCQGICYPLAALYNNKKEFIGYLMPEARGKELQKSLFIKKLLEKNFPTWRKRDTVELCITILQKIKYLHDRNIIMGDINPANILVVSPKEVYFVDTDSYQIEDFPCPVGTINYTAPEIQRRHFSGFLRTKGNENFAVATLLFMIMLPGKPPYSQQGGEDPISNIIKMDFSYPFGDNSNKKTPDGPWRYIWSHLTYDLKKAFYNTFRIDGENSKKDDRLSVNEWLSIFKYYLELLDSGKYGKQDEMSEELFPTRHKKNPKIEYVICKLCKNEVAEDQCKNGICRECLKKGEVHTCKKCGKEILYTNYEKYIKNSKRFEVCQGCFNHGNEVRIYQTCVDCGKKFEITYNQYDFYVNKNLSIPKRCKSCIQSKNEYSSSNKKSSSSDGSWCFISTVVCEYFGKDDNCNELNTLRNYRDNWLRLQPDGEELIKEYYNIAPIIVERLKSSKNYSEYCEILWDNYLQPCLSFIDKKEYELCKKRYIEMFNYLYFELIEKVI</sequence>
<reference evidence="2 3" key="1">
    <citation type="submission" date="2011-10" db="EMBL/GenBank/DDBJ databases">
        <title>The Genome Sequence of Fusobacterium sp. 4_1_13.</title>
        <authorList>
            <consortium name="The Broad Institute Genome Sequencing Platform"/>
            <person name="Earl A."/>
            <person name="Ward D."/>
            <person name="Feldgarden M."/>
            <person name="Gevers D."/>
            <person name="Strauss J."/>
            <person name="Ambrose C."/>
            <person name="Allen-Vercoe E."/>
            <person name="Young S.K."/>
            <person name="Zeng Q."/>
            <person name="Gargeya S."/>
            <person name="Fitzgerald M."/>
            <person name="Haas B."/>
            <person name="Abouelleil A."/>
            <person name="Alvarado L."/>
            <person name="Arachchi H.M."/>
            <person name="Berlin A."/>
            <person name="Brown A."/>
            <person name="Chapman S.B."/>
            <person name="Chen Z."/>
            <person name="Dunbar C."/>
            <person name="Freedman E."/>
            <person name="Gearin G."/>
            <person name="Goldberg J."/>
            <person name="Griggs A."/>
            <person name="Gujja S."/>
            <person name="Heiman D."/>
            <person name="Howarth C."/>
            <person name="Larson L."/>
            <person name="Lui A."/>
            <person name="MacDonald P.J."/>
            <person name="Montmayeur A."/>
            <person name="Murphy C."/>
            <person name="Neiman D."/>
            <person name="Pearson M."/>
            <person name="Priest M."/>
            <person name="Roberts A."/>
            <person name="Saif S."/>
            <person name="Shea T."/>
            <person name="Shenoy N."/>
            <person name="Sisk P."/>
            <person name="Stolte C."/>
            <person name="Sykes S."/>
            <person name="Wortman J."/>
            <person name="Nusbaum C."/>
            <person name="Birren B."/>
        </authorList>
    </citation>
    <scope>NUCLEOTIDE SEQUENCE [LARGE SCALE GENOMIC DNA]</scope>
    <source>
        <strain evidence="2 3">4_1_13</strain>
    </source>
</reference>
<evidence type="ECO:0000313" key="2">
    <source>
        <dbReference type="EMBL" id="EEO41038.2"/>
    </source>
</evidence>
<evidence type="ECO:0000259" key="1">
    <source>
        <dbReference type="PROSITE" id="PS50011"/>
    </source>
</evidence>
<dbReference type="eggNOG" id="COG4248">
    <property type="taxonomic scope" value="Bacteria"/>
</dbReference>
<comment type="caution">
    <text evidence="2">The sequence shown here is derived from an EMBL/GenBank/DDBJ whole genome shotgun (WGS) entry which is preliminary data.</text>
</comment>
<feature type="domain" description="Protein kinase" evidence="1">
    <location>
        <begin position="227"/>
        <end position="505"/>
    </location>
</feature>
<dbReference type="InterPro" id="IPR011009">
    <property type="entry name" value="Kinase-like_dom_sf"/>
</dbReference>